<keyword evidence="10" id="KW-0378">Hydrolase</keyword>
<dbReference type="GO" id="GO:0047596">
    <property type="term" value="F:6-methylsalicylate decarboxylase activity"/>
    <property type="evidence" value="ECO:0007669"/>
    <property type="project" value="UniProtKB-EC"/>
</dbReference>
<dbReference type="PANTHER" id="PTHR21240">
    <property type="entry name" value="2-AMINO-3-CARBOXYLMUCONATE-6-SEMIALDEHYDE DECARBOXYLASE"/>
    <property type="match status" value="1"/>
</dbReference>
<evidence type="ECO:0000256" key="8">
    <source>
        <dbReference type="RuleBase" id="RU366045"/>
    </source>
</evidence>
<dbReference type="InterPro" id="IPR006680">
    <property type="entry name" value="Amidohydro-rel"/>
</dbReference>
<feature type="domain" description="Amidohydrolase-related" evidence="9">
    <location>
        <begin position="58"/>
        <end position="316"/>
    </location>
</feature>
<dbReference type="Pfam" id="PF04909">
    <property type="entry name" value="Amidohydro_2"/>
    <property type="match status" value="1"/>
</dbReference>
<keyword evidence="3 8" id="KW-0210">Decarboxylase</keyword>
<dbReference type="EC" id="4.1.1.52" evidence="7"/>
<organism evidence="10 11">
    <name type="scientific">Septoria linicola</name>
    <dbReference type="NCBI Taxonomy" id="215465"/>
    <lineage>
        <taxon>Eukaryota</taxon>
        <taxon>Fungi</taxon>
        <taxon>Dikarya</taxon>
        <taxon>Ascomycota</taxon>
        <taxon>Pezizomycotina</taxon>
        <taxon>Dothideomycetes</taxon>
        <taxon>Dothideomycetidae</taxon>
        <taxon>Mycosphaerellales</taxon>
        <taxon>Mycosphaerellaceae</taxon>
        <taxon>Septoria</taxon>
    </lineage>
</organism>
<name>A0A9Q9ASQ0_9PEZI</name>
<keyword evidence="2" id="KW-0479">Metal-binding</keyword>
<dbReference type="GO" id="GO:0046872">
    <property type="term" value="F:metal ion binding"/>
    <property type="evidence" value="ECO:0007669"/>
    <property type="project" value="UniProtKB-KW"/>
</dbReference>
<evidence type="ECO:0000313" key="11">
    <source>
        <dbReference type="Proteomes" id="UP001056384"/>
    </source>
</evidence>
<dbReference type="PANTHER" id="PTHR21240:SF29">
    <property type="entry name" value="AMIDOHYDROLASE-RELATED DOMAIN-CONTAINING PROTEIN"/>
    <property type="match status" value="1"/>
</dbReference>
<comment type="similarity">
    <text evidence="1">Belongs to the metallo-dependent hydrolases superfamily. ACMSD family.</text>
</comment>
<dbReference type="Gene3D" id="3.20.20.140">
    <property type="entry name" value="Metal-dependent hydrolases"/>
    <property type="match status" value="1"/>
</dbReference>
<dbReference type="InterPro" id="IPR032466">
    <property type="entry name" value="Metal_Hydrolase"/>
</dbReference>
<dbReference type="GO" id="GO:0016787">
    <property type="term" value="F:hydrolase activity"/>
    <property type="evidence" value="ECO:0007669"/>
    <property type="project" value="UniProtKB-KW"/>
</dbReference>
<keyword evidence="4" id="KW-0862">Zinc</keyword>
<evidence type="ECO:0000256" key="5">
    <source>
        <dbReference type="ARBA" id="ARBA00023239"/>
    </source>
</evidence>
<comment type="catalytic activity">
    <reaction evidence="6">
        <text>6-methylsalicylate + H(+) = 3-methylphenol + CO2</text>
        <dbReference type="Rhea" id="RHEA:23112"/>
        <dbReference type="ChEBI" id="CHEBI:15378"/>
        <dbReference type="ChEBI" id="CHEBI:16526"/>
        <dbReference type="ChEBI" id="CHEBI:17231"/>
        <dbReference type="ChEBI" id="CHEBI:36658"/>
        <dbReference type="EC" id="4.1.1.52"/>
    </reaction>
    <physiologicalReaction direction="left-to-right" evidence="6">
        <dbReference type="Rhea" id="RHEA:23113"/>
    </physiologicalReaction>
</comment>
<dbReference type="Proteomes" id="UP001056384">
    <property type="component" value="Chromosome 6"/>
</dbReference>
<dbReference type="GO" id="GO:0019748">
    <property type="term" value="P:secondary metabolic process"/>
    <property type="evidence" value="ECO:0007669"/>
    <property type="project" value="TreeGrafter"/>
</dbReference>
<dbReference type="SUPFAM" id="SSF51556">
    <property type="entry name" value="Metallo-dependent hydrolases"/>
    <property type="match status" value="1"/>
</dbReference>
<evidence type="ECO:0000256" key="7">
    <source>
        <dbReference type="ARBA" id="ARBA00038889"/>
    </source>
</evidence>
<gene>
    <name evidence="10" type="ORF">Slin15195_G080430</name>
</gene>
<dbReference type="EMBL" id="CP099423">
    <property type="protein sequence ID" value="USW54724.1"/>
    <property type="molecule type" value="Genomic_DNA"/>
</dbReference>
<evidence type="ECO:0000256" key="3">
    <source>
        <dbReference type="ARBA" id="ARBA00022793"/>
    </source>
</evidence>
<evidence type="ECO:0000256" key="6">
    <source>
        <dbReference type="ARBA" id="ARBA00036832"/>
    </source>
</evidence>
<protein>
    <recommendedName>
        <fullName evidence="7">6-methylsalicylate decarboxylase</fullName>
        <ecNumber evidence="7">4.1.1.52</ecNumber>
    </recommendedName>
</protein>
<reference evidence="10" key="1">
    <citation type="submission" date="2022-06" db="EMBL/GenBank/DDBJ databases">
        <title>Complete genome sequences of two strains of the flax pathogen Septoria linicola.</title>
        <authorList>
            <person name="Lapalu N."/>
            <person name="Simon A."/>
            <person name="Demenou B."/>
            <person name="Paumier D."/>
            <person name="Guillot M.-P."/>
            <person name="Gout L."/>
            <person name="Valade R."/>
        </authorList>
    </citation>
    <scope>NUCLEOTIDE SEQUENCE</scope>
    <source>
        <strain evidence="10">SE15195</strain>
    </source>
</reference>
<dbReference type="InterPro" id="IPR032465">
    <property type="entry name" value="ACMSD"/>
</dbReference>
<evidence type="ECO:0000259" key="9">
    <source>
        <dbReference type="Pfam" id="PF04909"/>
    </source>
</evidence>
<evidence type="ECO:0000256" key="1">
    <source>
        <dbReference type="ARBA" id="ARBA00005871"/>
    </source>
</evidence>
<keyword evidence="5 8" id="KW-0456">Lyase</keyword>
<keyword evidence="11" id="KW-1185">Reference proteome</keyword>
<evidence type="ECO:0000256" key="2">
    <source>
        <dbReference type="ARBA" id="ARBA00022723"/>
    </source>
</evidence>
<sequence>MPPSPIKSTHPDGMPSLPVWSPESHLALMSKHSISKSILSISSPGCHLTPSNTTLARSLARECNAYAAKLKKEYPDNLGYFASLPLPDVEGSLEEIGRAVEEGCDGFALLTNAQGKYMGDGIFDEVFEELERRKAVVFVHPTTPRCPCSEGDGGGREATPFAGRLPNPMLEFFFDTARVVTNLFLSGTMRRCPNVKFILPHLGGAFPPLLSRWTGFSQLVPGPWGGSVTEEEVKEAFQRQIWFDMAGFAFPSQIRGLVEGVGVGHTRLLYGSDYPFTKEDGVELLLGQMEEGVKGLFDEEQVKDICYRNAEKLFGRERA</sequence>
<evidence type="ECO:0000313" key="10">
    <source>
        <dbReference type="EMBL" id="USW54724.1"/>
    </source>
</evidence>
<dbReference type="GO" id="GO:0005829">
    <property type="term" value="C:cytosol"/>
    <property type="evidence" value="ECO:0007669"/>
    <property type="project" value="TreeGrafter"/>
</dbReference>
<evidence type="ECO:0000256" key="4">
    <source>
        <dbReference type="ARBA" id="ARBA00022833"/>
    </source>
</evidence>
<accession>A0A9Q9ASQ0</accession>
<dbReference type="AlphaFoldDB" id="A0A9Q9ASQ0"/>
<proteinExistence type="inferred from homology"/>